<feature type="chain" id="PRO_5045744726" description="Peptide-N(4)-(N-acetyl-beta-glucosaminyl)asparagine amidase" evidence="9">
    <location>
        <begin position="30"/>
        <end position="981"/>
    </location>
</feature>
<dbReference type="InterPro" id="IPR008979">
    <property type="entry name" value="Galactose-bd-like_sf"/>
</dbReference>
<reference evidence="11" key="1">
    <citation type="journal article" date="2021" name="Nat. Commun.">
        <title>Genomic analyses provide insights into spinach domestication and the genetic basis of agronomic traits.</title>
        <authorList>
            <person name="Cai X."/>
            <person name="Sun X."/>
            <person name="Xu C."/>
            <person name="Sun H."/>
            <person name="Wang X."/>
            <person name="Ge C."/>
            <person name="Zhang Z."/>
            <person name="Wang Q."/>
            <person name="Fei Z."/>
            <person name="Jiao C."/>
            <person name="Wang Q."/>
        </authorList>
    </citation>
    <scope>NUCLEOTIDE SEQUENCE [LARGE SCALE GENOMIC DNA]</scope>
    <source>
        <strain evidence="11">cv. Varoflay</strain>
    </source>
</reference>
<dbReference type="RefSeq" id="XP_056697852.1">
    <property type="nucleotide sequence ID" value="XM_056841874.1"/>
</dbReference>
<sequence length="981" mass="110827">MVKEKLGLVLLYTVPLAEVFFAGKGVVEAVPENSFLANHPRHRSKNLDKNKMIYGTTKMKNLDTNIGSLKINLTEEVFKEVSDAVPLCEVAGDRTYEGMIAKTWKFANTPPLGLLAGDAGFVVDEAHSGSTTPTTRLTQNHPHQRNHFYNKHKVEIEIKIEPCSSSSYVFAPTASSSESLRESGEFKIKIEYFSLILADSGMLPAPSFSLSDSDLLEAFARAPTSFLTRRIPQHFCVKRDCCTFIFFGDDGELNYRNWGDAIGESNWRIEELRRLKHGGVRNLELRFNGGGGCWSFSENKNEAAQLWVNGRRKGREKGKINETVSIDKDAPAESSSTGESHVNEELLKSDEEFARLLQAEEEALLFQQYVAPEDHGQMEERLGSYIDQILMYEDPVRQEAARKTVPIDKLEEKALVAIAKKGGNFEPTKVEQDHAFLLELLSWFKQSFSWVHAPPCDSCGNQTISQGMGVPLPAELQYGGSRVELYRCSFCSRITRFPRYNDPRKLLETRKGRCGEWANCFTLYCRAFGYESRLILDFTDHVWTECFSHHLGRWMHLDPCEGIYDNPLLYEKGWNKKLNYVVAISKDGVYDVTKRYTRKWHEVLTRRNITTEQNLCVNLENLTKQCRKGLKPEEIFLLEERTKLEKEGIERDLHSKVDAAVSLPGRLSGDEQWRISRSEYGSGKDGLSCSSCPVRFCVDEHVSDIYNALGLVFSQFMESSLPIASGVDALKTLRRILTDFQKCPIRSRGTTKFSHGPQPSMRHLLPVFGKLLKSLQLKFEPGNENEVLVHLVGHSVKALLALPVALDALDDMIQSLAKYPSISKDLLSLPLLRFNRMHSGSVLASGEELPFGIATSAFDGIKSSKWEEPTGAKGGWIAYKLKEEQMCQLVAYELMSANDAPERDPKDWIVEGSSDGGMKWYVIDRQTCQKFDSRFQRKLYRIASCHTQSNALRFTFLSVRDESTPRLQIGSIDLYAGNGNC</sequence>
<dbReference type="GeneID" id="110796519"/>
<evidence type="ECO:0000256" key="5">
    <source>
        <dbReference type="ARBA" id="ARBA00018546"/>
    </source>
</evidence>
<dbReference type="Gene3D" id="2.20.25.10">
    <property type="match status" value="1"/>
</dbReference>
<comment type="catalytic activity">
    <reaction evidence="1">
        <text>Hydrolysis of an N(4)-(acetyl-beta-D-glucosaminyl)asparagine residue in which the glucosamine residue may be further glycosylated, to yield a (substituted) N-acetyl-beta-D-glucosaminylamine and a peptide containing an aspartate residue.</text>
        <dbReference type="EC" id="3.5.1.52"/>
    </reaction>
</comment>
<evidence type="ECO:0000313" key="11">
    <source>
        <dbReference type="Proteomes" id="UP000813463"/>
    </source>
</evidence>
<dbReference type="InterPro" id="IPR002931">
    <property type="entry name" value="Transglutaminase-like"/>
</dbReference>
<gene>
    <name evidence="12" type="primary">LOC110796519</name>
</gene>
<dbReference type="Pfam" id="PF01841">
    <property type="entry name" value="Transglut_core"/>
    <property type="match status" value="1"/>
</dbReference>
<dbReference type="Gene3D" id="3.10.620.30">
    <property type="match status" value="1"/>
</dbReference>
<dbReference type="Proteomes" id="UP000813463">
    <property type="component" value="Chromosome 4"/>
</dbReference>
<dbReference type="InterPro" id="IPR038765">
    <property type="entry name" value="Papain-like_cys_pep_sf"/>
</dbReference>
<dbReference type="SUPFAM" id="SSF54001">
    <property type="entry name" value="Cysteine proteinases"/>
    <property type="match status" value="1"/>
</dbReference>
<proteinExistence type="predicted"/>
<dbReference type="SUPFAM" id="SSF49785">
    <property type="entry name" value="Galactose-binding domain-like"/>
    <property type="match status" value="1"/>
</dbReference>
<evidence type="ECO:0000256" key="7">
    <source>
        <dbReference type="ARBA" id="ARBA00032901"/>
    </source>
</evidence>
<dbReference type="InterPro" id="IPR036812">
    <property type="entry name" value="NAD(P)_OxRdtase_dom_sf"/>
</dbReference>
<evidence type="ECO:0000256" key="1">
    <source>
        <dbReference type="ARBA" id="ARBA00001650"/>
    </source>
</evidence>
<protein>
    <recommendedName>
        <fullName evidence="5">Peptide-N(4)-(N-acetyl-beta-glucosaminyl)asparagine amidase</fullName>
        <ecNumber evidence="4">3.5.1.52</ecNumber>
    </recommendedName>
    <alternativeName>
        <fullName evidence="7">Peptide:N-glycanase</fullName>
    </alternativeName>
</protein>
<feature type="compositionally biased region" description="Basic and acidic residues" evidence="8">
    <location>
        <begin position="318"/>
        <end position="331"/>
    </location>
</feature>
<feature type="region of interest" description="Disordered" evidence="8">
    <location>
        <begin position="318"/>
        <end position="344"/>
    </location>
</feature>
<comment type="subcellular location">
    <subcellularLocation>
        <location evidence="3">Cytoplasm</location>
    </subcellularLocation>
</comment>
<feature type="domain" description="Transglutaminase-like" evidence="10">
    <location>
        <begin position="506"/>
        <end position="561"/>
    </location>
</feature>
<evidence type="ECO:0000256" key="8">
    <source>
        <dbReference type="SAM" id="MobiDB-lite"/>
    </source>
</evidence>
<keyword evidence="6" id="KW-0963">Cytoplasm</keyword>
<dbReference type="SMART" id="SM00460">
    <property type="entry name" value="TGc"/>
    <property type="match status" value="1"/>
</dbReference>
<dbReference type="PANTHER" id="PTHR48440:SF1">
    <property type="entry name" value="PAW DOMAIN-CONTAINING PROTEIN"/>
    <property type="match status" value="1"/>
</dbReference>
<dbReference type="PANTHER" id="PTHR48440">
    <property type="match status" value="1"/>
</dbReference>
<dbReference type="Gene3D" id="3.20.20.100">
    <property type="entry name" value="NADP-dependent oxidoreductase domain"/>
    <property type="match status" value="1"/>
</dbReference>
<evidence type="ECO:0000256" key="2">
    <source>
        <dbReference type="ARBA" id="ARBA00001947"/>
    </source>
</evidence>
<name>A0ABM3RQF3_SPIOL</name>
<dbReference type="EC" id="3.5.1.52" evidence="4"/>
<dbReference type="Gene3D" id="2.60.120.260">
    <property type="entry name" value="Galactose-binding domain-like"/>
    <property type="match status" value="1"/>
</dbReference>
<keyword evidence="11" id="KW-1185">Reference proteome</keyword>
<organism evidence="11 12">
    <name type="scientific">Spinacia oleracea</name>
    <name type="common">Spinach</name>
    <dbReference type="NCBI Taxonomy" id="3562"/>
    <lineage>
        <taxon>Eukaryota</taxon>
        <taxon>Viridiplantae</taxon>
        <taxon>Streptophyta</taxon>
        <taxon>Embryophyta</taxon>
        <taxon>Tracheophyta</taxon>
        <taxon>Spermatophyta</taxon>
        <taxon>Magnoliopsida</taxon>
        <taxon>eudicotyledons</taxon>
        <taxon>Gunneridae</taxon>
        <taxon>Pentapetalae</taxon>
        <taxon>Caryophyllales</taxon>
        <taxon>Chenopodiaceae</taxon>
        <taxon>Chenopodioideae</taxon>
        <taxon>Anserineae</taxon>
        <taxon>Spinacia</taxon>
    </lineage>
</organism>
<evidence type="ECO:0000256" key="3">
    <source>
        <dbReference type="ARBA" id="ARBA00004496"/>
    </source>
</evidence>
<comment type="cofactor">
    <cofactor evidence="2">
        <name>Zn(2+)</name>
        <dbReference type="ChEBI" id="CHEBI:29105"/>
    </cofactor>
</comment>
<reference evidence="12" key="2">
    <citation type="submission" date="2025-08" db="UniProtKB">
        <authorList>
            <consortium name="RefSeq"/>
        </authorList>
    </citation>
    <scope>IDENTIFICATION</scope>
    <source>
        <tissue evidence="12">Leaf</tissue>
    </source>
</reference>
<evidence type="ECO:0000256" key="4">
    <source>
        <dbReference type="ARBA" id="ARBA00012158"/>
    </source>
</evidence>
<evidence type="ECO:0000256" key="9">
    <source>
        <dbReference type="SAM" id="SignalP"/>
    </source>
</evidence>
<keyword evidence="9" id="KW-0732">Signal</keyword>
<evidence type="ECO:0000256" key="6">
    <source>
        <dbReference type="ARBA" id="ARBA00022490"/>
    </source>
</evidence>
<evidence type="ECO:0000259" key="10">
    <source>
        <dbReference type="SMART" id="SM00460"/>
    </source>
</evidence>
<evidence type="ECO:0000313" key="12">
    <source>
        <dbReference type="RefSeq" id="XP_056697852.1"/>
    </source>
</evidence>
<feature type="signal peptide" evidence="9">
    <location>
        <begin position="1"/>
        <end position="29"/>
    </location>
</feature>
<accession>A0ABM3RQF3</accession>